<sequence length="255" mass="26881">MSAAHFVWYELMTADAPAAIDFYKQVVGWSAQDSGMPGGIYTLMMVGDAQVAGVMQTPDELKAIGAPSAWSGYLAVDDVDAMAARVLAAGGKVLRPAEDIPGIGRFAVVADPQNAAFMLFKPLRSDPPPMPPAGAPGTTGWHELRAMDGAAVFDFYATLFGWTKGEGLPMGPLGTYQLFEIDGVPSGAIMTKEPDAPTPGWRYYFHVDAIDAAAARVAQRGGQVTMGPMQVPGGSWVLHGLDPQGAVFALMSMTK</sequence>
<evidence type="ECO:0000259" key="1">
    <source>
        <dbReference type="PROSITE" id="PS51819"/>
    </source>
</evidence>
<evidence type="ECO:0000313" key="3">
    <source>
        <dbReference type="Proteomes" id="UP001139353"/>
    </source>
</evidence>
<feature type="domain" description="VOC" evidence="1">
    <location>
        <begin position="5"/>
        <end position="122"/>
    </location>
</feature>
<gene>
    <name evidence="2" type="ORF">LPC04_14560</name>
</gene>
<comment type="caution">
    <text evidence="2">The sequence shown here is derived from an EMBL/GenBank/DDBJ whole genome shotgun (WGS) entry which is preliminary data.</text>
</comment>
<protein>
    <submittedName>
        <fullName evidence="2">VOC family protein</fullName>
    </submittedName>
</protein>
<dbReference type="CDD" id="cd07247">
    <property type="entry name" value="SgaA_N_like"/>
    <property type="match status" value="1"/>
</dbReference>
<dbReference type="PROSITE" id="PS51819">
    <property type="entry name" value="VOC"/>
    <property type="match status" value="2"/>
</dbReference>
<accession>A0A9X1YR70</accession>
<dbReference type="PANTHER" id="PTHR33993:SF14">
    <property type="entry name" value="GB|AAF24581.1"/>
    <property type="match status" value="1"/>
</dbReference>
<dbReference type="InterPro" id="IPR004360">
    <property type="entry name" value="Glyas_Fos-R_dOase_dom"/>
</dbReference>
<keyword evidence="3" id="KW-1185">Reference proteome</keyword>
<feature type="domain" description="VOC" evidence="1">
    <location>
        <begin position="138"/>
        <end position="253"/>
    </location>
</feature>
<dbReference type="InterPro" id="IPR037523">
    <property type="entry name" value="VOC_core"/>
</dbReference>
<reference evidence="2" key="1">
    <citation type="submission" date="2021-11" db="EMBL/GenBank/DDBJ databases">
        <title>BS-T2-15 a new species belonging to the Comamonadaceae family isolated from the soil of a French oak forest.</title>
        <authorList>
            <person name="Mieszkin S."/>
            <person name="Alain K."/>
        </authorList>
    </citation>
    <scope>NUCLEOTIDE SEQUENCE</scope>
    <source>
        <strain evidence="2">BS-T2-15</strain>
    </source>
</reference>
<dbReference type="InterPro" id="IPR029068">
    <property type="entry name" value="Glyas_Bleomycin-R_OHBP_Dase"/>
</dbReference>
<dbReference type="AlphaFoldDB" id="A0A9X1YR70"/>
<dbReference type="SUPFAM" id="SSF54593">
    <property type="entry name" value="Glyoxalase/Bleomycin resistance protein/Dihydroxybiphenyl dioxygenase"/>
    <property type="match status" value="2"/>
</dbReference>
<name>A0A9X1YR70_9BURK</name>
<dbReference type="Proteomes" id="UP001139353">
    <property type="component" value="Unassembled WGS sequence"/>
</dbReference>
<dbReference type="RefSeq" id="WP_275682968.1">
    <property type="nucleotide sequence ID" value="NZ_JAJLJH010000003.1"/>
</dbReference>
<organism evidence="2 3">
    <name type="scientific">Scleromatobacter humisilvae</name>
    <dbReference type="NCBI Taxonomy" id="2897159"/>
    <lineage>
        <taxon>Bacteria</taxon>
        <taxon>Pseudomonadati</taxon>
        <taxon>Pseudomonadota</taxon>
        <taxon>Betaproteobacteria</taxon>
        <taxon>Burkholderiales</taxon>
        <taxon>Sphaerotilaceae</taxon>
        <taxon>Scleromatobacter</taxon>
    </lineage>
</organism>
<dbReference type="EMBL" id="JAJLJH010000003">
    <property type="protein sequence ID" value="MCK9686931.1"/>
    <property type="molecule type" value="Genomic_DNA"/>
</dbReference>
<evidence type="ECO:0000313" key="2">
    <source>
        <dbReference type="EMBL" id="MCK9686931.1"/>
    </source>
</evidence>
<proteinExistence type="predicted"/>
<dbReference type="PANTHER" id="PTHR33993">
    <property type="entry name" value="GLYOXALASE-RELATED"/>
    <property type="match status" value="1"/>
</dbReference>
<dbReference type="Pfam" id="PF00903">
    <property type="entry name" value="Glyoxalase"/>
    <property type="match status" value="2"/>
</dbReference>
<dbReference type="Gene3D" id="3.10.180.10">
    <property type="entry name" value="2,3-Dihydroxybiphenyl 1,2-Dioxygenase, domain 1"/>
    <property type="match status" value="2"/>
</dbReference>
<dbReference type="InterPro" id="IPR052164">
    <property type="entry name" value="Anthracycline_SecMetBiosynth"/>
</dbReference>